<comment type="catalytic activity">
    <reaction evidence="8 9">
        <text>L-threonine + hydrogencarbonate + ATP = L-threonylcarbamoyladenylate + diphosphate + H2O</text>
        <dbReference type="Rhea" id="RHEA:36407"/>
        <dbReference type="ChEBI" id="CHEBI:15377"/>
        <dbReference type="ChEBI" id="CHEBI:17544"/>
        <dbReference type="ChEBI" id="CHEBI:30616"/>
        <dbReference type="ChEBI" id="CHEBI:33019"/>
        <dbReference type="ChEBI" id="CHEBI:57926"/>
        <dbReference type="ChEBI" id="CHEBI:73682"/>
        <dbReference type="EC" id="2.7.7.87"/>
    </reaction>
</comment>
<dbReference type="NCBIfam" id="TIGR00057">
    <property type="entry name" value="L-threonylcarbamoyladenylate synthase"/>
    <property type="match status" value="1"/>
</dbReference>
<keyword evidence="2 9" id="KW-0963">Cytoplasm</keyword>
<dbReference type="Gene3D" id="3.90.870.10">
    <property type="entry name" value="DHBP synthase"/>
    <property type="match status" value="1"/>
</dbReference>
<accession>A0ABV7JA82</accession>
<keyword evidence="6 9" id="KW-0547">Nucleotide-binding</keyword>
<comment type="subcellular location">
    <subcellularLocation>
        <location evidence="1 9">Cytoplasm</location>
    </subcellularLocation>
</comment>
<evidence type="ECO:0000256" key="6">
    <source>
        <dbReference type="ARBA" id="ARBA00022741"/>
    </source>
</evidence>
<dbReference type="HAMAP" id="MF_01852">
    <property type="entry name" value="TsaC"/>
    <property type="match status" value="1"/>
</dbReference>
<keyword evidence="5 9" id="KW-0548">Nucleotidyltransferase</keyword>
<feature type="domain" description="YrdC-like" evidence="10">
    <location>
        <begin position="5"/>
        <end position="185"/>
    </location>
</feature>
<evidence type="ECO:0000259" key="10">
    <source>
        <dbReference type="PROSITE" id="PS51163"/>
    </source>
</evidence>
<dbReference type="PANTHER" id="PTHR17490">
    <property type="entry name" value="SUA5"/>
    <property type="match status" value="1"/>
</dbReference>
<evidence type="ECO:0000256" key="3">
    <source>
        <dbReference type="ARBA" id="ARBA00022679"/>
    </source>
</evidence>
<dbReference type="Pfam" id="PF01300">
    <property type="entry name" value="Sua5_yciO_yrdC"/>
    <property type="match status" value="1"/>
</dbReference>
<comment type="similarity">
    <text evidence="9">Belongs to the SUA5 family. TsaC subfamily.</text>
</comment>
<evidence type="ECO:0000256" key="5">
    <source>
        <dbReference type="ARBA" id="ARBA00022695"/>
    </source>
</evidence>
<dbReference type="InterPro" id="IPR050156">
    <property type="entry name" value="TC-AMP_synthase_SUA5"/>
</dbReference>
<dbReference type="GO" id="GO:0061710">
    <property type="term" value="F:L-threonylcarbamoyladenylate synthase"/>
    <property type="evidence" value="ECO:0007669"/>
    <property type="project" value="UniProtKB-EC"/>
</dbReference>
<organism evidence="11 12">
    <name type="scientific">Marinicella sediminis</name>
    <dbReference type="NCBI Taxonomy" id="1792834"/>
    <lineage>
        <taxon>Bacteria</taxon>
        <taxon>Pseudomonadati</taxon>
        <taxon>Pseudomonadota</taxon>
        <taxon>Gammaproteobacteria</taxon>
        <taxon>Lysobacterales</taxon>
        <taxon>Marinicellaceae</taxon>
        <taxon>Marinicella</taxon>
    </lineage>
</organism>
<dbReference type="InterPro" id="IPR017945">
    <property type="entry name" value="DHBP_synth_RibB-like_a/b_dom"/>
</dbReference>
<dbReference type="Proteomes" id="UP001595533">
    <property type="component" value="Unassembled WGS sequence"/>
</dbReference>
<dbReference type="InterPro" id="IPR006070">
    <property type="entry name" value="Sua5-like_dom"/>
</dbReference>
<gene>
    <name evidence="9" type="primary">tsaC</name>
    <name evidence="11" type="ORF">ACFODZ_12335</name>
</gene>
<evidence type="ECO:0000313" key="11">
    <source>
        <dbReference type="EMBL" id="MFC3195031.1"/>
    </source>
</evidence>
<comment type="caution">
    <text evidence="11">The sequence shown here is derived from an EMBL/GenBank/DDBJ whole genome shotgun (WGS) entry which is preliminary data.</text>
</comment>
<dbReference type="PROSITE" id="PS51163">
    <property type="entry name" value="YRDC"/>
    <property type="match status" value="1"/>
</dbReference>
<dbReference type="EC" id="2.7.7.87" evidence="9"/>
<dbReference type="RefSeq" id="WP_077411984.1">
    <property type="nucleotide sequence ID" value="NZ_JBHRTS010000006.1"/>
</dbReference>
<evidence type="ECO:0000313" key="12">
    <source>
        <dbReference type="Proteomes" id="UP001595533"/>
    </source>
</evidence>
<dbReference type="InterPro" id="IPR023535">
    <property type="entry name" value="TC-AMP_synthase"/>
</dbReference>
<protein>
    <recommendedName>
        <fullName evidence="9">Threonylcarbamoyl-AMP synthase</fullName>
        <shortName evidence="9">TC-AMP synthase</shortName>
        <ecNumber evidence="9">2.7.7.87</ecNumber>
    </recommendedName>
    <alternativeName>
        <fullName evidence="9">L-threonylcarbamoyladenylate synthase</fullName>
    </alternativeName>
    <alternativeName>
        <fullName evidence="9">t(6)A37 threonylcarbamoyladenosine biosynthesis protein TsaC</fullName>
    </alternativeName>
    <alternativeName>
        <fullName evidence="9">tRNA threonylcarbamoyladenosine biosynthesis protein TsaC</fullName>
    </alternativeName>
</protein>
<evidence type="ECO:0000256" key="4">
    <source>
        <dbReference type="ARBA" id="ARBA00022694"/>
    </source>
</evidence>
<evidence type="ECO:0000256" key="2">
    <source>
        <dbReference type="ARBA" id="ARBA00022490"/>
    </source>
</evidence>
<dbReference type="PANTHER" id="PTHR17490:SF18">
    <property type="entry name" value="THREONYLCARBAMOYL-AMP SYNTHASE"/>
    <property type="match status" value="1"/>
</dbReference>
<keyword evidence="3 9" id="KW-0808">Transferase</keyword>
<evidence type="ECO:0000256" key="9">
    <source>
        <dbReference type="HAMAP-Rule" id="MF_01852"/>
    </source>
</evidence>
<evidence type="ECO:0000256" key="7">
    <source>
        <dbReference type="ARBA" id="ARBA00022840"/>
    </source>
</evidence>
<dbReference type="SUPFAM" id="SSF55821">
    <property type="entry name" value="YrdC/RibB"/>
    <property type="match status" value="1"/>
</dbReference>
<evidence type="ECO:0000256" key="1">
    <source>
        <dbReference type="ARBA" id="ARBA00004496"/>
    </source>
</evidence>
<keyword evidence="4 9" id="KW-0819">tRNA processing</keyword>
<proteinExistence type="inferred from homology"/>
<keyword evidence="7 9" id="KW-0067">ATP-binding</keyword>
<reference evidence="12" key="1">
    <citation type="journal article" date="2019" name="Int. J. Syst. Evol. Microbiol.">
        <title>The Global Catalogue of Microorganisms (GCM) 10K type strain sequencing project: providing services to taxonomists for standard genome sequencing and annotation.</title>
        <authorList>
            <consortium name="The Broad Institute Genomics Platform"/>
            <consortium name="The Broad Institute Genome Sequencing Center for Infectious Disease"/>
            <person name="Wu L."/>
            <person name="Ma J."/>
        </authorList>
    </citation>
    <scope>NUCLEOTIDE SEQUENCE [LARGE SCALE GENOMIC DNA]</scope>
    <source>
        <strain evidence="12">KCTC 42953</strain>
    </source>
</reference>
<name>A0ABV7JA82_9GAMM</name>
<sequence length="185" mass="20371">MTARGQSIEQAVKVVQQGGLLVYPTEAVFGLGCDHRNEQAVQHLLKLKQRPVSKGLILVASHIQQIMPLIRPARRTHLARALKTWPGHHTWVFPKSDAVPDWISGDHETLAVRVSAHPTVKQLCDQLNAPLVSTSANISGQMTPANCQEMIRIWGDQVAYYLDQPLGGLDTPSPIRMASDGSSFR</sequence>
<dbReference type="EMBL" id="JBHRTS010000006">
    <property type="protein sequence ID" value="MFC3195031.1"/>
    <property type="molecule type" value="Genomic_DNA"/>
</dbReference>
<comment type="function">
    <text evidence="9">Required for the formation of a threonylcarbamoyl group on adenosine at position 37 (t(6)A37) in tRNAs that read codons beginning with adenine. Catalyzes the conversion of L-threonine, HCO(3)(-)/CO(2) and ATP to give threonylcarbamoyl-AMP (TC-AMP) as the acyladenylate intermediate, with the release of diphosphate.</text>
</comment>
<evidence type="ECO:0000256" key="8">
    <source>
        <dbReference type="ARBA" id="ARBA00048366"/>
    </source>
</evidence>
<keyword evidence="12" id="KW-1185">Reference proteome</keyword>